<feature type="transmembrane region" description="Helical" evidence="1">
    <location>
        <begin position="12"/>
        <end position="34"/>
    </location>
</feature>
<gene>
    <name evidence="2" type="ORF">EWV92_17820</name>
</gene>
<evidence type="ECO:0000313" key="3">
    <source>
        <dbReference type="Proteomes" id="UP000317708"/>
    </source>
</evidence>
<proteinExistence type="predicted"/>
<protein>
    <submittedName>
        <fullName evidence="2">Uncharacterized protein</fullName>
    </submittedName>
</protein>
<evidence type="ECO:0000256" key="1">
    <source>
        <dbReference type="SAM" id="Phobius"/>
    </source>
</evidence>
<dbReference type="Proteomes" id="UP000317708">
    <property type="component" value="Unassembled WGS sequence"/>
</dbReference>
<keyword evidence="1" id="KW-0472">Membrane</keyword>
<dbReference type="AlphaFoldDB" id="A0A552EEV8"/>
<evidence type="ECO:0000313" key="2">
    <source>
        <dbReference type="EMBL" id="TRU33026.1"/>
    </source>
</evidence>
<sequence>MGVGSLIEFYFKLIICITIPEEPFLLVIATLVLIQNRHILDNFLAPKSHSIIPGEKHLSGNVNSPTA</sequence>
<keyword evidence="1" id="KW-0812">Transmembrane</keyword>
<dbReference type="EMBL" id="SFBI01000156">
    <property type="protein sequence ID" value="TRU33026.1"/>
    <property type="molecule type" value="Genomic_DNA"/>
</dbReference>
<keyword evidence="1" id="KW-1133">Transmembrane helix</keyword>
<organism evidence="2 3">
    <name type="scientific">Microcystis aeruginosa Ma_MB_S_20031200_S102</name>
    <dbReference type="NCBI Taxonomy" id="2486254"/>
    <lineage>
        <taxon>Bacteria</taxon>
        <taxon>Bacillati</taxon>
        <taxon>Cyanobacteriota</taxon>
        <taxon>Cyanophyceae</taxon>
        <taxon>Oscillatoriophycideae</taxon>
        <taxon>Chroococcales</taxon>
        <taxon>Microcystaceae</taxon>
        <taxon>Microcystis</taxon>
    </lineage>
</organism>
<comment type="caution">
    <text evidence="2">The sequence shown here is derived from an EMBL/GenBank/DDBJ whole genome shotgun (WGS) entry which is preliminary data.</text>
</comment>
<accession>A0A552EEV8</accession>
<reference evidence="2 3" key="1">
    <citation type="submission" date="2019-01" db="EMBL/GenBank/DDBJ databases">
        <title>Coherence of Microcystis species and biogeography revealed through population genomics.</title>
        <authorList>
            <person name="Perez-Carrascal O.M."/>
            <person name="Terrat Y."/>
            <person name="Giani A."/>
            <person name="Fortin N."/>
            <person name="Tromas N."/>
            <person name="Shapiro B.J."/>
        </authorList>
    </citation>
    <scope>NUCLEOTIDE SEQUENCE [LARGE SCALE GENOMIC DNA]</scope>
    <source>
        <strain evidence="2">Ma_MB_S_20031200_S102</strain>
    </source>
</reference>
<name>A0A552EEV8_MICAE</name>